<evidence type="ECO:0000313" key="1">
    <source>
        <dbReference type="EMBL" id="MCP8967830.1"/>
    </source>
</evidence>
<accession>A0AA41X7N7</accession>
<dbReference type="Proteomes" id="UP001156102">
    <property type="component" value="Unassembled WGS sequence"/>
</dbReference>
<reference evidence="1" key="1">
    <citation type="submission" date="2022-07" db="EMBL/GenBank/DDBJ databases">
        <authorList>
            <person name="Li W.-J."/>
            <person name="Deng Q.-Q."/>
        </authorList>
    </citation>
    <scope>NUCLEOTIDE SEQUENCE</scope>
    <source>
        <strain evidence="1">SYSU M60031</strain>
    </source>
</reference>
<name>A0AA41X7N7_9BACI</name>
<sequence>MEKKLFGVQFIFSAGYVEVIRSGKNEQEVINQAEKEVLTSPGSALNVGENIFSLRTLLAIKAEELTADSNMIKVVSGAIKAMVAKSQP</sequence>
<dbReference type="EMBL" id="JANCLT010000002">
    <property type="protein sequence ID" value="MCP8967830.1"/>
    <property type="molecule type" value="Genomic_DNA"/>
</dbReference>
<dbReference type="AlphaFoldDB" id="A0AA41X7N7"/>
<gene>
    <name evidence="1" type="ORF">NK662_04665</name>
</gene>
<evidence type="ECO:0000313" key="2">
    <source>
        <dbReference type="Proteomes" id="UP001156102"/>
    </source>
</evidence>
<keyword evidence="2" id="KW-1185">Reference proteome</keyword>
<dbReference type="RefSeq" id="WP_254757744.1">
    <property type="nucleotide sequence ID" value="NZ_JANCLT010000002.1"/>
</dbReference>
<comment type="caution">
    <text evidence="1">The sequence shown here is derived from an EMBL/GenBank/DDBJ whole genome shotgun (WGS) entry which is preliminary data.</text>
</comment>
<proteinExistence type="predicted"/>
<protein>
    <submittedName>
        <fullName evidence="1">Uncharacterized protein</fullName>
    </submittedName>
</protein>
<organism evidence="1 2">
    <name type="scientific">Ectobacillus ponti</name>
    <dbReference type="NCBI Taxonomy" id="2961894"/>
    <lineage>
        <taxon>Bacteria</taxon>
        <taxon>Bacillati</taxon>
        <taxon>Bacillota</taxon>
        <taxon>Bacilli</taxon>
        <taxon>Bacillales</taxon>
        <taxon>Bacillaceae</taxon>
        <taxon>Ectobacillus</taxon>
    </lineage>
</organism>